<protein>
    <submittedName>
        <fullName evidence="1">Uncharacterized protein</fullName>
    </submittedName>
</protein>
<accession>A0AAU7AWT5</accession>
<name>A0AAU7AWT5_9ACTN</name>
<dbReference type="KEGG" id="parq:DSM112329_02970"/>
<dbReference type="EMBL" id="CP114014">
    <property type="protein sequence ID" value="XAY06107.1"/>
    <property type="molecule type" value="Genomic_DNA"/>
</dbReference>
<reference evidence="1" key="1">
    <citation type="submission" date="2022-12" db="EMBL/GenBank/DDBJ databases">
        <title>Paraconexibacter alkalitolerans sp. nov. and Baekduia alba sp. nov., isolated from soil and emended description of the genera Paraconexibacter (Chun et al., 2020) and Baekduia (An et al., 2020).</title>
        <authorList>
            <person name="Vieira S."/>
            <person name="Huber K.J."/>
            <person name="Geppert A."/>
            <person name="Wolf J."/>
            <person name="Neumann-Schaal M."/>
            <person name="Muesken M."/>
            <person name="Overmann J."/>
        </authorList>
    </citation>
    <scope>NUCLEOTIDE SEQUENCE</scope>
    <source>
        <strain evidence="1">AEG42_29</strain>
    </source>
</reference>
<dbReference type="AlphaFoldDB" id="A0AAU7AWT5"/>
<organism evidence="1">
    <name type="scientific">Paraconexibacter sp. AEG42_29</name>
    <dbReference type="NCBI Taxonomy" id="2997339"/>
    <lineage>
        <taxon>Bacteria</taxon>
        <taxon>Bacillati</taxon>
        <taxon>Actinomycetota</taxon>
        <taxon>Thermoleophilia</taxon>
        <taxon>Solirubrobacterales</taxon>
        <taxon>Paraconexibacteraceae</taxon>
        <taxon>Paraconexibacter</taxon>
    </lineage>
</organism>
<evidence type="ECO:0000313" key="1">
    <source>
        <dbReference type="EMBL" id="XAY06107.1"/>
    </source>
</evidence>
<gene>
    <name evidence="1" type="ORF">DSM112329_02970</name>
</gene>
<proteinExistence type="predicted"/>
<sequence>MSLRVSPTYVLDDPLENFIVGRDLVSQALNGQWQKAETHRLGYENSEDAVSWNVFRLLQEAGLLTAVASALTEESFTVEPDLILWGHRVTQNAAHDVPELQVALDTLEHGYAQQTEPDVILRVPGWGWVFIEAKLASPSPKVEKHKFDSWVKRYIDPSPTVFDKEAVLAAGHANVHGQLARNVAVASSALIGGERAVVVALVRKKDMPKVDGWGASIVVSHGPVTTSSASWEDFYVLAQAAAEPPSSLLEFMRGKSVGLRQAFDVGQ</sequence>